<name>A0A916JHV0_9BACT</name>
<organism evidence="1 2">
    <name type="scientific">Dyadobacter helix</name>
    <dbReference type="NCBI Taxonomy" id="2822344"/>
    <lineage>
        <taxon>Bacteria</taxon>
        <taxon>Pseudomonadati</taxon>
        <taxon>Bacteroidota</taxon>
        <taxon>Cytophagia</taxon>
        <taxon>Cytophagales</taxon>
        <taxon>Spirosomataceae</taxon>
        <taxon>Dyadobacter</taxon>
    </lineage>
</organism>
<evidence type="ECO:0000313" key="2">
    <source>
        <dbReference type="Proteomes" id="UP000680038"/>
    </source>
</evidence>
<reference evidence="1" key="1">
    <citation type="submission" date="2021-04" db="EMBL/GenBank/DDBJ databases">
        <authorList>
            <person name="Rodrigo-Torres L."/>
            <person name="Arahal R. D."/>
            <person name="Lucena T."/>
        </authorList>
    </citation>
    <scope>NUCLEOTIDE SEQUENCE</scope>
    <source>
        <strain evidence="1">CECT 9275</strain>
    </source>
</reference>
<sequence length="96" mass="10720">MENAEISLISGVFESDDARDLLLGLINQKIQYHQLKNFSQQERYGTVDNQSTSRIKELAQARLNVEEYTKLATSLGCTLSVHARISIQLLPPAGVM</sequence>
<keyword evidence="2" id="KW-1185">Reference proteome</keyword>
<evidence type="ECO:0000313" key="1">
    <source>
        <dbReference type="EMBL" id="CAG5016814.1"/>
    </source>
</evidence>
<protein>
    <submittedName>
        <fullName evidence="1">Uncharacterized protein</fullName>
    </submittedName>
</protein>
<proteinExistence type="predicted"/>
<accession>A0A916JHV0</accession>
<dbReference type="RefSeq" id="WP_215242004.1">
    <property type="nucleotide sequence ID" value="NZ_CAJRAF010000004.1"/>
</dbReference>
<dbReference type="Proteomes" id="UP000680038">
    <property type="component" value="Unassembled WGS sequence"/>
</dbReference>
<gene>
    <name evidence="1" type="ORF">DYBT9275_05642</name>
</gene>
<dbReference type="AlphaFoldDB" id="A0A916JHV0"/>
<dbReference type="EMBL" id="CAJRAF010000004">
    <property type="protein sequence ID" value="CAG5016814.1"/>
    <property type="molecule type" value="Genomic_DNA"/>
</dbReference>
<comment type="caution">
    <text evidence="1">The sequence shown here is derived from an EMBL/GenBank/DDBJ whole genome shotgun (WGS) entry which is preliminary data.</text>
</comment>